<evidence type="ECO:0000259" key="7">
    <source>
        <dbReference type="PROSITE" id="PS50089"/>
    </source>
</evidence>
<dbReference type="CDD" id="cd16525">
    <property type="entry name" value="RING-HC_PCGF"/>
    <property type="match status" value="1"/>
</dbReference>
<feature type="domain" description="RING-type" evidence="7">
    <location>
        <begin position="74"/>
        <end position="115"/>
    </location>
</feature>
<comment type="caution">
    <text evidence="8">The sequence shown here is derived from an EMBL/GenBank/DDBJ whole genome shotgun (WGS) entry which is preliminary data.</text>
</comment>
<dbReference type="GO" id="GO:0008270">
    <property type="term" value="F:zinc ion binding"/>
    <property type="evidence" value="ECO:0007669"/>
    <property type="project" value="UniProtKB-KW"/>
</dbReference>
<comment type="subunit">
    <text evidence="4">Interacts with DREB2A.</text>
</comment>
<dbReference type="Pfam" id="PF13923">
    <property type="entry name" value="zf-C3HC4_2"/>
    <property type="match status" value="1"/>
</dbReference>
<feature type="compositionally biased region" description="Polar residues" evidence="6">
    <location>
        <begin position="279"/>
        <end position="288"/>
    </location>
</feature>
<dbReference type="PANTHER" id="PTHR46293:SF1">
    <property type="entry name" value="OS03G0632800 PROTEIN"/>
    <property type="match status" value="1"/>
</dbReference>
<organism evidence="8 9">
    <name type="scientific">Cuscuta epithymum</name>
    <dbReference type="NCBI Taxonomy" id="186058"/>
    <lineage>
        <taxon>Eukaryota</taxon>
        <taxon>Viridiplantae</taxon>
        <taxon>Streptophyta</taxon>
        <taxon>Embryophyta</taxon>
        <taxon>Tracheophyta</taxon>
        <taxon>Spermatophyta</taxon>
        <taxon>Magnoliopsida</taxon>
        <taxon>eudicotyledons</taxon>
        <taxon>Gunneridae</taxon>
        <taxon>Pentapetalae</taxon>
        <taxon>asterids</taxon>
        <taxon>lamiids</taxon>
        <taxon>Solanales</taxon>
        <taxon>Convolvulaceae</taxon>
        <taxon>Cuscuteae</taxon>
        <taxon>Cuscuta</taxon>
        <taxon>Cuscuta subgen. Cuscuta</taxon>
    </lineage>
</organism>
<feature type="region of interest" description="Disordered" evidence="6">
    <location>
        <begin position="278"/>
        <end position="305"/>
    </location>
</feature>
<feature type="region of interest" description="Disordered" evidence="6">
    <location>
        <begin position="175"/>
        <end position="201"/>
    </location>
</feature>
<proteinExistence type="predicted"/>
<dbReference type="FunFam" id="3.30.40.10:FF:000033">
    <property type="entry name" value="Polycomb group RING finger protein 3"/>
    <property type="match status" value="1"/>
</dbReference>
<keyword evidence="9" id="KW-1185">Reference proteome</keyword>
<dbReference type="GO" id="GO:0051865">
    <property type="term" value="P:protein autoubiquitination"/>
    <property type="evidence" value="ECO:0007669"/>
    <property type="project" value="UniProtKB-ARBA"/>
</dbReference>
<reference evidence="8" key="1">
    <citation type="submission" date="2022-07" db="EMBL/GenBank/DDBJ databases">
        <authorList>
            <person name="Macas J."/>
            <person name="Novak P."/>
            <person name="Neumann P."/>
        </authorList>
    </citation>
    <scope>NUCLEOTIDE SEQUENCE</scope>
</reference>
<dbReference type="PROSITE" id="PS00518">
    <property type="entry name" value="ZF_RING_1"/>
    <property type="match status" value="1"/>
</dbReference>
<dbReference type="InterPro" id="IPR044807">
    <property type="entry name" value="DRIP1-like"/>
</dbReference>
<gene>
    <name evidence="8" type="ORF">CEPIT_LOCUS5466</name>
</gene>
<dbReference type="PANTHER" id="PTHR46293">
    <property type="entry name" value="E3 UBIQUITIN PROTEIN LIGASE DRIP1"/>
    <property type="match status" value="1"/>
</dbReference>
<dbReference type="EMBL" id="CAMAPF010000028">
    <property type="protein sequence ID" value="CAH9075511.1"/>
    <property type="molecule type" value="Genomic_DNA"/>
</dbReference>
<feature type="compositionally biased region" description="Basic residues" evidence="6">
    <location>
        <begin position="186"/>
        <end position="196"/>
    </location>
</feature>
<evidence type="ECO:0000256" key="3">
    <source>
        <dbReference type="ARBA" id="ARBA00022833"/>
    </source>
</evidence>
<evidence type="ECO:0000256" key="6">
    <source>
        <dbReference type="SAM" id="MobiDB-lite"/>
    </source>
</evidence>
<name>A0AAV0CEW5_9ASTE</name>
<evidence type="ECO:0000256" key="4">
    <source>
        <dbReference type="ARBA" id="ARBA00064110"/>
    </source>
</evidence>
<keyword evidence="1" id="KW-0479">Metal-binding</keyword>
<dbReference type="GO" id="GO:0004842">
    <property type="term" value="F:ubiquitin-protein transferase activity"/>
    <property type="evidence" value="ECO:0007669"/>
    <property type="project" value="InterPro"/>
</dbReference>
<accession>A0AAV0CEW5</accession>
<dbReference type="PROSITE" id="PS50089">
    <property type="entry name" value="ZF_RING_2"/>
    <property type="match status" value="1"/>
</dbReference>
<evidence type="ECO:0000256" key="1">
    <source>
        <dbReference type="ARBA" id="ARBA00022723"/>
    </source>
</evidence>
<dbReference type="InterPro" id="IPR017907">
    <property type="entry name" value="Znf_RING_CS"/>
</dbReference>
<dbReference type="Gene3D" id="3.30.40.10">
    <property type="entry name" value="Zinc/RING finger domain, C3HC4 (zinc finger)"/>
    <property type="match status" value="1"/>
</dbReference>
<evidence type="ECO:0000256" key="5">
    <source>
        <dbReference type="PROSITE-ProRule" id="PRU00175"/>
    </source>
</evidence>
<dbReference type="SMART" id="SM00184">
    <property type="entry name" value="RING"/>
    <property type="match status" value="1"/>
</dbReference>
<dbReference type="SUPFAM" id="SSF57850">
    <property type="entry name" value="RING/U-box"/>
    <property type="match status" value="1"/>
</dbReference>
<evidence type="ECO:0000313" key="9">
    <source>
        <dbReference type="Proteomes" id="UP001152523"/>
    </source>
</evidence>
<sequence length="482" mass="54074">MGEGNLSSNPSEQASIPIAMNFPSYLEEIFSDIHLSNSSFLKGLRCLLEEDGGISLQKQVVKVRRETIAAHMTCPLCSKLLRDATTISECLHTFCRRCIYKKLSDEETECCPICNIDLGCVPLEKLRADHNLQDVRAKIFPYKRRKVMAPEVLPSVMLPAKRKERSLSSLVVNTPRVSTQSGTTGRRSKSVARKSLRGSGFAMEKPMKRDEVDIEDQPESSNSIEALQNFARNVRQSTSNAEPSSLIAPVKEMDNGAEQWDVKVDLWKPLNCLVEAANRSKSSRSMLQASSAKSEPPPASDNDGHFRKAKISAKEHKFKLYHEKSNDGLIPPEPEKPRKLQRIRKKDPAFGSFRISPQDVLDAGDNKCERRISPIWFSLMASEDQEGGEPLPQIYASYLSVKDGNIPVSFIQKYLMRKLDLASEYEVEIRCMGKPIVPTLQLKNLLEMWLQMTSAERVSVSIGSSAKDFVMVLDYARKVPPP</sequence>
<keyword evidence="2 5" id="KW-0863">Zinc-finger</keyword>
<dbReference type="AlphaFoldDB" id="A0AAV0CEW5"/>
<protein>
    <recommendedName>
        <fullName evidence="7">RING-type domain-containing protein</fullName>
    </recommendedName>
</protein>
<evidence type="ECO:0000313" key="8">
    <source>
        <dbReference type="EMBL" id="CAH9075511.1"/>
    </source>
</evidence>
<dbReference type="InterPro" id="IPR013083">
    <property type="entry name" value="Znf_RING/FYVE/PHD"/>
</dbReference>
<dbReference type="Proteomes" id="UP001152523">
    <property type="component" value="Unassembled WGS sequence"/>
</dbReference>
<feature type="compositionally biased region" description="Polar residues" evidence="6">
    <location>
        <begin position="175"/>
        <end position="185"/>
    </location>
</feature>
<evidence type="ECO:0000256" key="2">
    <source>
        <dbReference type="ARBA" id="ARBA00022771"/>
    </source>
</evidence>
<keyword evidence="3" id="KW-0862">Zinc</keyword>
<dbReference type="InterPro" id="IPR001841">
    <property type="entry name" value="Znf_RING"/>
</dbReference>